<sequence length="482" mass="51551">MADPAVPHFDPPGRKSTSSPSPGPNNGQTISLSHRSSFAENLRHSPRSQRHPSFTQAAVQELLNHPPAPKSSDPKFVGRDWRQIRVAELIDNTEVRWAELDVGVEQATKLLVDLGPPNVILLREKSSDTSACGTFDYSDLNAYLLVVVGLANPEEGQVDVFDALAKKAREGVSIPVRDIQTLAKKSPLVTLPESADLSKAIEHFGSGVHRILVCKDGTTEVIGILSQLKLVRFLWDNGTSFAAIDALYPMILKDLQIGTPQTIAINGDRSLSDALQLMSDEGLTSVAVVDNASNVVGNISTADVKLLTNSSSIPLLKSTCIHFVSVILSERGIGDGKDSFPVFHVNPYSTLAHTVAKLVATRSHRMWVVESASPSPSAPATPLATPSITHALHSSPSNSTPASPSLSGVFPAVSAASLPGARISGRLTGVISLTDILNLFARQSGLNPLSPNDQRSRRRRSSSSSVRPSFDSARNSSTEIRR</sequence>
<feature type="compositionally biased region" description="Polar residues" evidence="11">
    <location>
        <begin position="28"/>
        <end position="39"/>
    </location>
</feature>
<organism evidence="13 14">
    <name type="scientific">Mollisia scopiformis</name>
    <name type="common">Conifer needle endophyte fungus</name>
    <name type="synonym">Phialocephala scopiformis</name>
    <dbReference type="NCBI Taxonomy" id="149040"/>
    <lineage>
        <taxon>Eukaryota</taxon>
        <taxon>Fungi</taxon>
        <taxon>Dikarya</taxon>
        <taxon>Ascomycota</taxon>
        <taxon>Pezizomycotina</taxon>
        <taxon>Leotiomycetes</taxon>
        <taxon>Helotiales</taxon>
        <taxon>Mollisiaceae</taxon>
        <taxon>Mollisia</taxon>
    </lineage>
</organism>
<evidence type="ECO:0000256" key="3">
    <source>
        <dbReference type="ARBA" id="ARBA00006624"/>
    </source>
</evidence>
<evidence type="ECO:0000256" key="1">
    <source>
        <dbReference type="ARBA" id="ARBA00002656"/>
    </source>
</evidence>
<dbReference type="STRING" id="149040.A0A194WRX1"/>
<comment type="subcellular location">
    <subcellularLocation>
        <location evidence="2 9">Cytoplasm</location>
    </subcellularLocation>
</comment>
<dbReference type="Proteomes" id="UP000070700">
    <property type="component" value="Unassembled WGS sequence"/>
</dbReference>
<dbReference type="InterPro" id="IPR016711">
    <property type="entry name" value="Ssd23"/>
</dbReference>
<dbReference type="AlphaFoldDB" id="A0A194WRX1"/>
<dbReference type="InterPro" id="IPR050511">
    <property type="entry name" value="AMPK_gamma/SDS23_families"/>
</dbReference>
<feature type="domain" description="CBS" evidence="12">
    <location>
        <begin position="183"/>
        <end position="240"/>
    </location>
</feature>
<dbReference type="CDD" id="cd02205">
    <property type="entry name" value="CBS_pair_SF"/>
    <property type="match status" value="1"/>
</dbReference>
<evidence type="ECO:0000259" key="12">
    <source>
        <dbReference type="PROSITE" id="PS51371"/>
    </source>
</evidence>
<dbReference type="InterPro" id="IPR000644">
    <property type="entry name" value="CBS_dom"/>
</dbReference>
<dbReference type="GO" id="GO:0030071">
    <property type="term" value="P:regulation of mitotic metaphase/anaphase transition"/>
    <property type="evidence" value="ECO:0007669"/>
    <property type="project" value="InterPro"/>
</dbReference>
<dbReference type="OrthoDB" id="449052at2759"/>
<keyword evidence="14" id="KW-1185">Reference proteome</keyword>
<dbReference type="RefSeq" id="XP_018065080.1">
    <property type="nucleotide sequence ID" value="XM_018223042.1"/>
</dbReference>
<reference evidence="13 14" key="1">
    <citation type="submission" date="2015-10" db="EMBL/GenBank/DDBJ databases">
        <title>Full genome of DAOMC 229536 Phialocephala scopiformis, a fungal endophyte of spruce producing the potent anti-insectan compound rugulosin.</title>
        <authorList>
            <consortium name="DOE Joint Genome Institute"/>
            <person name="Walker A.K."/>
            <person name="Frasz S.L."/>
            <person name="Seifert K.A."/>
            <person name="Miller J.D."/>
            <person name="Mondo S.J."/>
            <person name="Labutti K."/>
            <person name="Lipzen A."/>
            <person name="Dockter R."/>
            <person name="Kennedy M."/>
            <person name="Grigoriev I.V."/>
            <person name="Spatafora J.W."/>
        </authorList>
    </citation>
    <scope>NUCLEOTIDE SEQUENCE [LARGE SCALE GENOMIC DNA]</scope>
    <source>
        <strain evidence="13 14">CBS 120377</strain>
    </source>
</reference>
<dbReference type="PIRSF" id="PIRSF018148">
    <property type="entry name" value="UCP018148_CBS_YBR214w"/>
    <property type="match status" value="1"/>
</dbReference>
<evidence type="ECO:0000256" key="7">
    <source>
        <dbReference type="ARBA" id="ARBA00022737"/>
    </source>
</evidence>
<name>A0A194WRX1_MOLSC</name>
<dbReference type="SMART" id="SM00116">
    <property type="entry name" value="CBS"/>
    <property type="match status" value="3"/>
</dbReference>
<feature type="region of interest" description="Disordered" evidence="11">
    <location>
        <begin position="444"/>
        <end position="482"/>
    </location>
</feature>
<dbReference type="InParanoid" id="A0A194WRX1"/>
<feature type="compositionally biased region" description="Low complexity" evidence="11">
    <location>
        <begin position="372"/>
        <end position="387"/>
    </location>
</feature>
<feature type="region of interest" description="Disordered" evidence="11">
    <location>
        <begin position="372"/>
        <end position="406"/>
    </location>
</feature>
<dbReference type="PROSITE" id="PS51371">
    <property type="entry name" value="CBS"/>
    <property type="match status" value="2"/>
</dbReference>
<dbReference type="Pfam" id="PF00571">
    <property type="entry name" value="CBS"/>
    <property type="match status" value="2"/>
</dbReference>
<gene>
    <name evidence="13" type="ORF">LY89DRAFT_787120</name>
</gene>
<dbReference type="SUPFAM" id="SSF54631">
    <property type="entry name" value="CBS-domain pair"/>
    <property type="match status" value="2"/>
</dbReference>
<dbReference type="Gene3D" id="3.10.580.10">
    <property type="entry name" value="CBS-domain"/>
    <property type="match status" value="2"/>
</dbReference>
<feature type="domain" description="CBS" evidence="12">
    <location>
        <begin position="258"/>
        <end position="315"/>
    </location>
</feature>
<comment type="similarity">
    <text evidence="3 9">Belongs to the SDS23 family.</text>
</comment>
<dbReference type="PANTHER" id="PTHR13780">
    <property type="entry name" value="AMP-ACTIVATED PROTEIN KINASE, GAMMA REGULATORY SUBUNIT"/>
    <property type="match status" value="1"/>
</dbReference>
<keyword evidence="7" id="KW-0677">Repeat</keyword>
<dbReference type="KEGG" id="psco:LY89DRAFT_787120"/>
<evidence type="ECO:0000256" key="4">
    <source>
        <dbReference type="ARBA" id="ARBA00014106"/>
    </source>
</evidence>
<feature type="compositionally biased region" description="Low complexity" evidence="11">
    <location>
        <begin position="18"/>
        <end position="27"/>
    </location>
</feature>
<proteinExistence type="inferred from homology"/>
<feature type="compositionally biased region" description="Polar residues" evidence="11">
    <location>
        <begin position="444"/>
        <end position="453"/>
    </location>
</feature>
<evidence type="ECO:0000256" key="5">
    <source>
        <dbReference type="ARBA" id="ARBA00020584"/>
    </source>
</evidence>
<dbReference type="GO" id="GO:0005737">
    <property type="term" value="C:cytoplasm"/>
    <property type="evidence" value="ECO:0007669"/>
    <property type="project" value="UniProtKB-SubCell"/>
</dbReference>
<evidence type="ECO:0000313" key="13">
    <source>
        <dbReference type="EMBL" id="KUJ10725.1"/>
    </source>
</evidence>
<evidence type="ECO:0000256" key="8">
    <source>
        <dbReference type="ARBA" id="ARBA00023122"/>
    </source>
</evidence>
<feature type="compositionally biased region" description="Low complexity" evidence="11">
    <location>
        <begin position="462"/>
        <end position="474"/>
    </location>
</feature>
<keyword evidence="6 9" id="KW-0963">Cytoplasm</keyword>
<dbReference type="EMBL" id="KQ947428">
    <property type="protein sequence ID" value="KUJ10725.1"/>
    <property type="molecule type" value="Genomic_DNA"/>
</dbReference>
<dbReference type="InterPro" id="IPR046342">
    <property type="entry name" value="CBS_dom_sf"/>
</dbReference>
<dbReference type="PANTHER" id="PTHR13780:SF36">
    <property type="entry name" value="CBS DOMAIN-CONTAINING PROTEIN"/>
    <property type="match status" value="1"/>
</dbReference>
<dbReference type="GO" id="GO:0004865">
    <property type="term" value="F:protein serine/threonine phosphatase inhibitor activity"/>
    <property type="evidence" value="ECO:0007669"/>
    <property type="project" value="TreeGrafter"/>
</dbReference>
<evidence type="ECO:0000256" key="9">
    <source>
        <dbReference type="PIRNR" id="PIRNR018148"/>
    </source>
</evidence>
<dbReference type="GeneID" id="28832768"/>
<protein>
    <recommendedName>
        <fullName evidence="4">Protein SDS23</fullName>
    </recommendedName>
    <alternativeName>
        <fullName evidence="5">Protein sds23</fullName>
    </alternativeName>
</protein>
<comment type="function">
    <text evidence="1 9">Involved in DNA replication and cell separation.</text>
</comment>
<evidence type="ECO:0000256" key="6">
    <source>
        <dbReference type="ARBA" id="ARBA00022490"/>
    </source>
</evidence>
<accession>A0A194WRX1</accession>
<feature type="compositionally biased region" description="Low complexity" evidence="11">
    <location>
        <begin position="394"/>
        <end position="406"/>
    </location>
</feature>
<keyword evidence="8 10" id="KW-0129">CBS domain</keyword>
<evidence type="ECO:0000256" key="2">
    <source>
        <dbReference type="ARBA" id="ARBA00004496"/>
    </source>
</evidence>
<evidence type="ECO:0000256" key="10">
    <source>
        <dbReference type="PROSITE-ProRule" id="PRU00703"/>
    </source>
</evidence>
<feature type="region of interest" description="Disordered" evidence="11">
    <location>
        <begin position="1"/>
        <end position="52"/>
    </location>
</feature>
<dbReference type="GO" id="GO:0042149">
    <property type="term" value="P:cellular response to glucose starvation"/>
    <property type="evidence" value="ECO:0007669"/>
    <property type="project" value="UniProtKB-UniRule"/>
</dbReference>
<evidence type="ECO:0000256" key="11">
    <source>
        <dbReference type="SAM" id="MobiDB-lite"/>
    </source>
</evidence>
<evidence type="ECO:0000313" key="14">
    <source>
        <dbReference type="Proteomes" id="UP000070700"/>
    </source>
</evidence>
<dbReference type="FunCoup" id="A0A194WRX1">
    <property type="interactions" value="250"/>
</dbReference>